<dbReference type="PANTHER" id="PTHR10629">
    <property type="entry name" value="CYTOSINE-SPECIFIC METHYLTRANSFERASE"/>
    <property type="match status" value="1"/>
</dbReference>
<dbReference type="RefSeq" id="WP_115300379.1">
    <property type="nucleotide sequence ID" value="NZ_CAAAIR010000019.1"/>
</dbReference>
<evidence type="ECO:0000256" key="4">
    <source>
        <dbReference type="ARBA" id="ARBA00022747"/>
    </source>
</evidence>
<dbReference type="Pfam" id="PF00145">
    <property type="entry name" value="DNA_methylase"/>
    <property type="match status" value="1"/>
</dbReference>
<evidence type="ECO:0000313" key="9">
    <source>
        <dbReference type="EMBL" id="RJT43509.1"/>
    </source>
</evidence>
<keyword evidence="2 6" id="KW-0808">Transferase</keyword>
<evidence type="ECO:0000256" key="6">
    <source>
        <dbReference type="PROSITE-ProRule" id="PRU01016"/>
    </source>
</evidence>
<dbReference type="CDD" id="cd00315">
    <property type="entry name" value="Cyt_C5_DNA_methylase"/>
    <property type="match status" value="1"/>
</dbReference>
<dbReference type="AlphaFoldDB" id="A0A3A5L7M5"/>
<dbReference type="PANTHER" id="PTHR10629:SF52">
    <property type="entry name" value="DNA (CYTOSINE-5)-METHYLTRANSFERASE 1"/>
    <property type="match status" value="1"/>
</dbReference>
<organism evidence="9 10">
    <name type="scientific">Legionella taurinensis</name>
    <dbReference type="NCBI Taxonomy" id="70611"/>
    <lineage>
        <taxon>Bacteria</taxon>
        <taxon>Pseudomonadati</taxon>
        <taxon>Pseudomonadota</taxon>
        <taxon>Gammaproteobacteria</taxon>
        <taxon>Legionellales</taxon>
        <taxon>Legionellaceae</taxon>
        <taxon>Legionella</taxon>
    </lineage>
</organism>
<dbReference type="InterPro" id="IPR001525">
    <property type="entry name" value="C5_MeTfrase"/>
</dbReference>
<evidence type="ECO:0000256" key="7">
    <source>
        <dbReference type="RuleBase" id="RU000416"/>
    </source>
</evidence>
<keyword evidence="1 6" id="KW-0489">Methyltransferase</keyword>
<evidence type="ECO:0000256" key="5">
    <source>
        <dbReference type="ARBA" id="ARBA00047422"/>
    </source>
</evidence>
<dbReference type="GeneID" id="48946359"/>
<reference evidence="9 10" key="1">
    <citation type="submission" date="2018-09" db="EMBL/GenBank/DDBJ databases">
        <title>Draft genome sequences of Legionella taurinensis isolated from water samples.</title>
        <authorList>
            <person name="Chakeri A."/>
            <person name="Allerberger F."/>
            <person name="Kundi M."/>
            <person name="Ruppitsch W."/>
            <person name="Schmid D."/>
        </authorList>
    </citation>
    <scope>NUCLEOTIDE SEQUENCE [LARGE SCALE GENOMIC DNA]</scope>
    <source>
        <strain evidence="9 10">4570-18-6</strain>
    </source>
</reference>
<evidence type="ECO:0000256" key="3">
    <source>
        <dbReference type="ARBA" id="ARBA00022691"/>
    </source>
</evidence>
<dbReference type="Proteomes" id="UP000270757">
    <property type="component" value="Unassembled WGS sequence"/>
</dbReference>
<comment type="similarity">
    <text evidence="6 7">Belongs to the class I-like SAM-binding methyltransferase superfamily. C5-methyltransferase family.</text>
</comment>
<dbReference type="EMBL" id="QZWB01000023">
    <property type="protein sequence ID" value="RJT43509.1"/>
    <property type="molecule type" value="Genomic_DNA"/>
</dbReference>
<dbReference type="EC" id="2.1.1.37" evidence="8"/>
<proteinExistence type="inferred from homology"/>
<evidence type="ECO:0000256" key="1">
    <source>
        <dbReference type="ARBA" id="ARBA00022603"/>
    </source>
</evidence>
<dbReference type="GO" id="GO:0003886">
    <property type="term" value="F:DNA (cytosine-5-)-methyltransferase activity"/>
    <property type="evidence" value="ECO:0007669"/>
    <property type="project" value="UniProtKB-EC"/>
</dbReference>
<dbReference type="PROSITE" id="PS00095">
    <property type="entry name" value="C5_MTASE_2"/>
    <property type="match status" value="1"/>
</dbReference>
<feature type="active site" evidence="6">
    <location>
        <position position="75"/>
    </location>
</feature>
<dbReference type="InterPro" id="IPR018117">
    <property type="entry name" value="C5_DNA_meth_AS"/>
</dbReference>
<dbReference type="Gene3D" id="3.90.120.10">
    <property type="entry name" value="DNA Methylase, subunit A, domain 2"/>
    <property type="match status" value="1"/>
</dbReference>
<dbReference type="PROSITE" id="PS51679">
    <property type="entry name" value="SAM_MT_C5"/>
    <property type="match status" value="1"/>
</dbReference>
<dbReference type="NCBIfam" id="TIGR00675">
    <property type="entry name" value="dcm"/>
    <property type="match status" value="1"/>
</dbReference>
<dbReference type="PRINTS" id="PR00105">
    <property type="entry name" value="C5METTRFRASE"/>
</dbReference>
<gene>
    <name evidence="9" type="primary">dcm</name>
    <name evidence="9" type="ORF">D6J04_14235</name>
</gene>
<keyword evidence="4" id="KW-0680">Restriction system</keyword>
<dbReference type="PROSITE" id="PS00094">
    <property type="entry name" value="C5_MTASE_1"/>
    <property type="match status" value="1"/>
</dbReference>
<name>A0A3A5L7M5_9GAMM</name>
<dbReference type="InterPro" id="IPR050390">
    <property type="entry name" value="C5-Methyltransferase"/>
</dbReference>
<dbReference type="GO" id="GO:0009307">
    <property type="term" value="P:DNA restriction-modification system"/>
    <property type="evidence" value="ECO:0007669"/>
    <property type="project" value="UniProtKB-KW"/>
</dbReference>
<sequence>MRCIDLFAGCGGMSLGFQNAGFTIMAAFENWKPAINVYKENFHHPIFEQDLTDEKNAIEKIKEYLPDLIMGGPPCQDFSSAGKRDINGGRADLTYNFANIVCAVKPEWFVMENVEQIKKSHILVDIIDQFEATGYGLTSIILDASYCGIPQARTRFFLIGHYGDKHNQLKGIIKKNLSDKPTTIRDYLGDKLGLENYYRHPRNYNRRGVFSIDEPSPTVRGVNRPVPKGYKLNTCDPANVILEDIRPLTTIERSWLQTFPENFKFVGCKTNLEQMIGNAVPVKLGTFIASAIKEYSNLYINEKLKTDQIFQLSNRPLHKDLELA</sequence>
<evidence type="ECO:0000256" key="8">
    <source>
        <dbReference type="RuleBase" id="RU000417"/>
    </source>
</evidence>
<comment type="caution">
    <text evidence="9">The sequence shown here is derived from an EMBL/GenBank/DDBJ whole genome shotgun (WGS) entry which is preliminary data.</text>
</comment>
<evidence type="ECO:0000256" key="2">
    <source>
        <dbReference type="ARBA" id="ARBA00022679"/>
    </source>
</evidence>
<dbReference type="SUPFAM" id="SSF53335">
    <property type="entry name" value="S-adenosyl-L-methionine-dependent methyltransferases"/>
    <property type="match status" value="1"/>
</dbReference>
<dbReference type="GO" id="GO:0032259">
    <property type="term" value="P:methylation"/>
    <property type="evidence" value="ECO:0007669"/>
    <property type="project" value="UniProtKB-KW"/>
</dbReference>
<protein>
    <recommendedName>
        <fullName evidence="8">Cytosine-specific methyltransferase</fullName>
        <ecNumber evidence="8">2.1.1.37</ecNumber>
    </recommendedName>
</protein>
<dbReference type="InterPro" id="IPR031303">
    <property type="entry name" value="C5_meth_CS"/>
</dbReference>
<keyword evidence="3 6" id="KW-0949">S-adenosyl-L-methionine</keyword>
<accession>A0A3A5L7M5</accession>
<comment type="catalytic activity">
    <reaction evidence="5 8">
        <text>a 2'-deoxycytidine in DNA + S-adenosyl-L-methionine = a 5-methyl-2'-deoxycytidine in DNA + S-adenosyl-L-homocysteine + H(+)</text>
        <dbReference type="Rhea" id="RHEA:13681"/>
        <dbReference type="Rhea" id="RHEA-COMP:11369"/>
        <dbReference type="Rhea" id="RHEA-COMP:11370"/>
        <dbReference type="ChEBI" id="CHEBI:15378"/>
        <dbReference type="ChEBI" id="CHEBI:57856"/>
        <dbReference type="ChEBI" id="CHEBI:59789"/>
        <dbReference type="ChEBI" id="CHEBI:85452"/>
        <dbReference type="ChEBI" id="CHEBI:85454"/>
        <dbReference type="EC" id="2.1.1.37"/>
    </reaction>
</comment>
<evidence type="ECO:0000313" key="10">
    <source>
        <dbReference type="Proteomes" id="UP000270757"/>
    </source>
</evidence>
<dbReference type="InterPro" id="IPR029063">
    <property type="entry name" value="SAM-dependent_MTases_sf"/>
</dbReference>
<dbReference type="Gene3D" id="3.40.50.150">
    <property type="entry name" value="Vaccinia Virus protein VP39"/>
    <property type="match status" value="1"/>
</dbReference>